<comment type="caution">
    <text evidence="2">The sequence shown here is derived from an EMBL/GenBank/DDBJ whole genome shotgun (WGS) entry which is preliminary data.</text>
</comment>
<dbReference type="AlphaFoldDB" id="A0A3N0E1G4"/>
<name>A0A3N0E1G4_9ACTN</name>
<accession>A0A3N0E1G4</accession>
<dbReference type="OrthoDB" id="3436381at2"/>
<evidence type="ECO:0000313" key="3">
    <source>
        <dbReference type="Proteomes" id="UP000269198"/>
    </source>
</evidence>
<reference evidence="2 3" key="1">
    <citation type="submission" date="2018-11" db="EMBL/GenBank/DDBJ databases">
        <title>The genome draft of YIM 96095.</title>
        <authorList>
            <person name="Tang S.-K."/>
            <person name="Chunyu W.-X."/>
            <person name="Feng Y.-Z."/>
        </authorList>
    </citation>
    <scope>NUCLEOTIDE SEQUENCE [LARGE SCALE GENOMIC DNA]</scope>
    <source>
        <strain evidence="2 3">YIM 96095</strain>
    </source>
</reference>
<keyword evidence="3" id="KW-1185">Reference proteome</keyword>
<organism evidence="2 3">
    <name type="scientific">Halostreptopolyspora alba</name>
    <dbReference type="NCBI Taxonomy" id="2487137"/>
    <lineage>
        <taxon>Bacteria</taxon>
        <taxon>Bacillati</taxon>
        <taxon>Actinomycetota</taxon>
        <taxon>Actinomycetes</taxon>
        <taxon>Streptosporangiales</taxon>
        <taxon>Nocardiopsidaceae</taxon>
        <taxon>Halostreptopolyspora</taxon>
    </lineage>
</organism>
<dbReference type="EMBL" id="RJMB01000031">
    <property type="protein sequence ID" value="RNL81671.1"/>
    <property type="molecule type" value="Genomic_DNA"/>
</dbReference>
<dbReference type="RefSeq" id="WP_123203309.1">
    <property type="nucleotide sequence ID" value="NZ_RJMB01000031.1"/>
</dbReference>
<protein>
    <submittedName>
        <fullName evidence="2">Uncharacterized protein</fullName>
    </submittedName>
</protein>
<evidence type="ECO:0000256" key="1">
    <source>
        <dbReference type="SAM" id="MobiDB-lite"/>
    </source>
</evidence>
<evidence type="ECO:0000313" key="2">
    <source>
        <dbReference type="EMBL" id="RNL81671.1"/>
    </source>
</evidence>
<proteinExistence type="predicted"/>
<gene>
    <name evidence="2" type="ORF">EFW17_21815</name>
</gene>
<dbReference type="Proteomes" id="UP000269198">
    <property type="component" value="Unassembled WGS sequence"/>
</dbReference>
<feature type="region of interest" description="Disordered" evidence="1">
    <location>
        <begin position="262"/>
        <end position="296"/>
    </location>
</feature>
<sequence>MAPLVRPARDVAETLLAGAARATGRGPRAEHLSVLDGRTLNLAAVMSRTPVGAPTAVEFASGNSRVNVTAHTVPTVDGHTRVEATVRLRTGEACGRPEPAGHLPEVVLTPGIWGIQLLVGDGDDRGEDGRRVPLAAPSLASVAPRDAPFSVASSLSGTATLAARPPEAAALVRTVLVRPHCARVEGELLGADPGERSVAEVAQCHGEAVHRVRPVLSPGARGTGVTVTLPLPAMAASTVRSEADGSRWVLRFRTADGACLRARREETGPAQRAPVRSPPRTVRPEGGPPVLLRPRHTGSTGLVVDLVVLPEGA</sequence>